<keyword evidence="2" id="KW-1185">Reference proteome</keyword>
<dbReference type="EMBL" id="NHRJ02000002">
    <property type="protein sequence ID" value="PZE21955.1"/>
    <property type="molecule type" value="Genomic_DNA"/>
</dbReference>
<dbReference type="Proteomes" id="UP000214746">
    <property type="component" value="Unassembled WGS sequence"/>
</dbReference>
<name>A0A2W1NR21_PAEXE</name>
<dbReference type="AlphaFoldDB" id="A0A2W1NR21"/>
<gene>
    <name evidence="1" type="ORF">CBW46_006025</name>
</gene>
<organism evidence="1 2">
    <name type="scientific">Paenibacillus xerothermodurans</name>
    <dbReference type="NCBI Taxonomy" id="1977292"/>
    <lineage>
        <taxon>Bacteria</taxon>
        <taxon>Bacillati</taxon>
        <taxon>Bacillota</taxon>
        <taxon>Bacilli</taxon>
        <taxon>Bacillales</taxon>
        <taxon>Paenibacillaceae</taxon>
        <taxon>Paenibacillus</taxon>
    </lineage>
</organism>
<accession>A0A2W1NR21</accession>
<protein>
    <submittedName>
        <fullName evidence="1">Uncharacterized protein</fullName>
    </submittedName>
</protein>
<evidence type="ECO:0000313" key="1">
    <source>
        <dbReference type="EMBL" id="PZE21955.1"/>
    </source>
</evidence>
<proteinExistence type="predicted"/>
<sequence length="247" mass="27838">MKWNGVPRTITLIFVVLCLCLSGCMYPDEMRKENQLATGESVVVVQNAVDQFKNGTGVLPIKNSWETTPLYEKYPVDFKKLKGRGILSSVPSNAFENGGTAIYVLVNVETAPTVKMMDLTSYQATVEVQQLVDDYRARTKQLPKGDTVAPSFYHINFAAMDKTPISVRSVYTHQVNLPFIMHESGQVAIDYAEEIMRLIDKKTLRSGLTASEDLRELLVEEWLYVPARSYPYHWLNGEPVPVALAER</sequence>
<dbReference type="OrthoDB" id="2449131at2"/>
<evidence type="ECO:0000313" key="2">
    <source>
        <dbReference type="Proteomes" id="UP000214746"/>
    </source>
</evidence>
<dbReference type="RefSeq" id="WP_089199097.1">
    <property type="nucleotide sequence ID" value="NZ_NHRJ02000002.1"/>
</dbReference>
<reference evidence="1" key="1">
    <citation type="submission" date="2018-06" db="EMBL/GenBank/DDBJ databases">
        <title>Paenibacillus xerothermodurans sp. nov. an extremely dry heat resistant spore forming bacterium isolated from the soil of Cape Canaveral, Florida.</title>
        <authorList>
            <person name="Seuylemezian A."/>
            <person name="Kaur N."/>
            <person name="Patil P."/>
            <person name="Patil P."/>
            <person name="Mayilraj S."/>
            <person name="Vaishampayan P."/>
        </authorList>
    </citation>
    <scope>NUCLEOTIDE SEQUENCE [LARGE SCALE GENOMIC DNA]</scope>
    <source>
        <strain evidence="1">ATCC 27380</strain>
    </source>
</reference>
<comment type="caution">
    <text evidence="1">The sequence shown here is derived from an EMBL/GenBank/DDBJ whole genome shotgun (WGS) entry which is preliminary data.</text>
</comment>